<dbReference type="EMBL" id="CADCXV010001188">
    <property type="protein sequence ID" value="CAB0042381.1"/>
    <property type="molecule type" value="Genomic_DNA"/>
</dbReference>
<feature type="domain" description="FLYWCH-type" evidence="4">
    <location>
        <begin position="572"/>
        <end position="621"/>
    </location>
</feature>
<evidence type="ECO:0000256" key="2">
    <source>
        <dbReference type="ARBA" id="ARBA00022771"/>
    </source>
</evidence>
<dbReference type="InterPro" id="IPR007588">
    <property type="entry name" value="Znf_FLYWCH"/>
</dbReference>
<keyword evidence="3" id="KW-0862">Zinc</keyword>
<evidence type="ECO:0000256" key="1">
    <source>
        <dbReference type="ARBA" id="ARBA00022723"/>
    </source>
</evidence>
<dbReference type="AlphaFoldDB" id="A0A6H5IVL7"/>
<dbReference type="Pfam" id="PF04500">
    <property type="entry name" value="FLYWCH"/>
    <property type="match status" value="1"/>
</dbReference>
<dbReference type="OrthoDB" id="7696347at2759"/>
<evidence type="ECO:0000313" key="5">
    <source>
        <dbReference type="EMBL" id="CAB0042381.1"/>
    </source>
</evidence>
<organism evidence="5 6">
    <name type="scientific">Trichogramma brassicae</name>
    <dbReference type="NCBI Taxonomy" id="86971"/>
    <lineage>
        <taxon>Eukaryota</taxon>
        <taxon>Metazoa</taxon>
        <taxon>Ecdysozoa</taxon>
        <taxon>Arthropoda</taxon>
        <taxon>Hexapoda</taxon>
        <taxon>Insecta</taxon>
        <taxon>Pterygota</taxon>
        <taxon>Neoptera</taxon>
        <taxon>Endopterygota</taxon>
        <taxon>Hymenoptera</taxon>
        <taxon>Apocrita</taxon>
        <taxon>Proctotrupomorpha</taxon>
        <taxon>Chalcidoidea</taxon>
        <taxon>Trichogrammatidae</taxon>
        <taxon>Trichogramma</taxon>
    </lineage>
</organism>
<proteinExistence type="predicted"/>
<evidence type="ECO:0000256" key="3">
    <source>
        <dbReference type="ARBA" id="ARBA00022833"/>
    </source>
</evidence>
<dbReference type="Proteomes" id="UP000479190">
    <property type="component" value="Unassembled WGS sequence"/>
</dbReference>
<accession>A0A6H5IVL7</accession>
<keyword evidence="6" id="KW-1185">Reference proteome</keyword>
<evidence type="ECO:0000313" key="6">
    <source>
        <dbReference type="Proteomes" id="UP000479190"/>
    </source>
</evidence>
<keyword evidence="1" id="KW-0479">Metal-binding</keyword>
<sequence>MYTLQIHALFVHHSSVRFTDAAKAESYPIMQSSGRARTARYQQQQIIDETSNLRSQLLYFIVIYESRKSVRHKASSMRKQNCMDIRVDYPRGLAIHEDKTWIPRRSDNDSTWIIHRYHVDHTWMENNFKLVVFQLFDDLGLVSRARCKYPRGFVVMAWYIVAVRALDLIFSRMHGKYVCTFVTMIFFQNLQKKIQKKKKFQKKIQKIEKKALLPSLHKASQVALLASPGRSPAQSQLQSQVNKHLKLAKSQGFFTRNSVVLVSNEHAADSVRLRSYAHEIIDTFSQAPSQSTAQINLLAWAYCCCSRRMSTALRTHVTASSSVLPETRDNHTHTHSHMPVTTIGRHDFARPNCTLAYLCRFGHDDLTKCLSCPTEDKDAEHVLFCCPRCPQKRSSATQSAVQAAEQTSRAALYPTHVYPLPSNTRLLQPAAAYINGESPQQGDFSPRSIPSDTPWAHEAVNAIAHEGEITTRSTYRSAWLLQGRALLLSREARSSRGAVAHLVEVRGRGYTLANANERKCKERKKEKSLNKLKEKNKIRKREKNRKLKQVILIFLYKYFLIMNNDPEIVNEVRLFVDGYVYVRSMSNGNRVYWDCQKLRSKECRARAITISSHGTVTVVKGPEQDPPHSHPPNREVAEAEKIKLTIKKQAETIHDRPGSALVRDNLAGVSSGVLSQLPERENLKQTIRRVRKADDEERPTFLADFEDFPEKFKKTSTDDRFLIYDSRDDGDPAENRILVFATRKNLEVLAKSSIWFLDGTFKRRTHSCVELSRAAGGYHLISVAKAASRVCWRTSPHTRETAPFDDPHSWWIAPFIVSSVPSDRAVSRFLSRDRRIGAVSRFHRYHRIGAVSHFPIARPSDRRRFSFFIGTIGLRRLSFSIARPSASAISRRIRVGSRVCSVRGIKSCARVLACIAVYVCRSNCAAAHVWRCRFIVLQAQRTPIVERGPEAEIEFRRQPVSTCSSITRPLNLSLSASPFAPGSAEAHSAIDVVLLNLHKASQVALLASPGRSPAQSQLQSQVNKHLKLAKSQGFFTRNSVVLVSNEHAADSVRLRSYAHEIIDTFSQAPSQSTAQINLLAWAYCCCSRRMSTALRTHVTASSSVLPETRDNHTHTHSHMPVTTIGRHDFARPNCTL</sequence>
<name>A0A6H5IVL7_9HYME</name>
<dbReference type="Gene3D" id="2.20.25.240">
    <property type="match status" value="1"/>
</dbReference>
<protein>
    <recommendedName>
        <fullName evidence="4">FLYWCH-type domain-containing protein</fullName>
    </recommendedName>
</protein>
<evidence type="ECO:0000259" key="4">
    <source>
        <dbReference type="Pfam" id="PF04500"/>
    </source>
</evidence>
<keyword evidence="2" id="KW-0863">Zinc-finger</keyword>
<gene>
    <name evidence="5" type="ORF">TBRA_LOCUS14001</name>
</gene>
<reference evidence="5 6" key="1">
    <citation type="submission" date="2020-02" db="EMBL/GenBank/DDBJ databases">
        <authorList>
            <person name="Ferguson B K."/>
        </authorList>
    </citation>
    <scope>NUCLEOTIDE SEQUENCE [LARGE SCALE GENOMIC DNA]</scope>
</reference>
<dbReference type="GO" id="GO:0008270">
    <property type="term" value="F:zinc ion binding"/>
    <property type="evidence" value="ECO:0007669"/>
    <property type="project" value="UniProtKB-KW"/>
</dbReference>